<comment type="caution">
    <text evidence="3">The sequence shown here is derived from an EMBL/GenBank/DDBJ whole genome shotgun (WGS) entry which is preliminary data.</text>
</comment>
<evidence type="ECO:0000256" key="1">
    <source>
        <dbReference type="SAM" id="MobiDB-lite"/>
    </source>
</evidence>
<keyword evidence="2" id="KW-1133">Transmembrane helix</keyword>
<evidence type="ECO:0000256" key="2">
    <source>
        <dbReference type="SAM" id="Phobius"/>
    </source>
</evidence>
<accession>A0ABN1WVU1</accession>
<keyword evidence="2" id="KW-0812">Transmembrane</keyword>
<keyword evidence="2" id="KW-0472">Membrane</keyword>
<feature type="transmembrane region" description="Helical" evidence="2">
    <location>
        <begin position="48"/>
        <end position="67"/>
    </location>
</feature>
<keyword evidence="4" id="KW-1185">Reference proteome</keyword>
<dbReference type="Proteomes" id="UP001500037">
    <property type="component" value="Unassembled WGS sequence"/>
</dbReference>
<evidence type="ECO:0000313" key="3">
    <source>
        <dbReference type="EMBL" id="GAA1259205.1"/>
    </source>
</evidence>
<feature type="compositionally biased region" description="Pro residues" evidence="1">
    <location>
        <begin position="29"/>
        <end position="39"/>
    </location>
</feature>
<evidence type="ECO:0000313" key="4">
    <source>
        <dbReference type="Proteomes" id="UP001500037"/>
    </source>
</evidence>
<protein>
    <submittedName>
        <fullName evidence="3">Uncharacterized protein</fullName>
    </submittedName>
</protein>
<name>A0ABN1WVU1_9ACTN</name>
<gene>
    <name evidence="3" type="ORF">GCM10009665_56660</name>
</gene>
<reference evidence="3 4" key="1">
    <citation type="journal article" date="2019" name="Int. J. Syst. Evol. Microbiol.">
        <title>The Global Catalogue of Microorganisms (GCM) 10K type strain sequencing project: providing services to taxonomists for standard genome sequencing and annotation.</title>
        <authorList>
            <consortium name="The Broad Institute Genomics Platform"/>
            <consortium name="The Broad Institute Genome Sequencing Center for Infectious Disease"/>
            <person name="Wu L."/>
            <person name="Ma J."/>
        </authorList>
    </citation>
    <scope>NUCLEOTIDE SEQUENCE [LARGE SCALE GENOMIC DNA]</scope>
    <source>
        <strain evidence="3 4">JCM 13004</strain>
    </source>
</reference>
<sequence>MPSEIPPTEDPTVEDPTPGDPVPEDPAPEDPAPGDPAPAAPRRNRRRWLIAAGAAVLVVAGTGYAFADNIAGLGAYRYVTPREFEGLPVEADSPLTKRIQQEVASGAADPKAFGASYGSPSSGYVMVMGYQRHDFWPSSSLADALRRGGATNDVILHAHRADPGARGGAMACGIDPPSLVAQPSGICLWADGSMQAMFSEVRGSSSDTLTLDQVEADARAFRLLAEQPG</sequence>
<feature type="region of interest" description="Disordered" evidence="1">
    <location>
        <begin position="1"/>
        <end position="41"/>
    </location>
</feature>
<organism evidence="3 4">
    <name type="scientific">Kitasatospora nipponensis</name>
    <dbReference type="NCBI Taxonomy" id="258049"/>
    <lineage>
        <taxon>Bacteria</taxon>
        <taxon>Bacillati</taxon>
        <taxon>Actinomycetota</taxon>
        <taxon>Actinomycetes</taxon>
        <taxon>Kitasatosporales</taxon>
        <taxon>Streptomycetaceae</taxon>
        <taxon>Kitasatospora</taxon>
    </lineage>
</organism>
<proteinExistence type="predicted"/>
<dbReference type="EMBL" id="BAAALF010000132">
    <property type="protein sequence ID" value="GAA1259205.1"/>
    <property type="molecule type" value="Genomic_DNA"/>
</dbReference>